<comment type="caution">
    <text evidence="2">The sequence shown here is derived from an EMBL/GenBank/DDBJ whole genome shotgun (WGS) entry which is preliminary data.</text>
</comment>
<proteinExistence type="predicted"/>
<gene>
    <name evidence="2" type="ORF">GKZ28_14430</name>
</gene>
<name>A0A964RNB8_9CLOT</name>
<organism evidence="2 3">
    <name type="scientific">Clostridium chromiireducens</name>
    <dbReference type="NCBI Taxonomy" id="225345"/>
    <lineage>
        <taxon>Bacteria</taxon>
        <taxon>Bacillati</taxon>
        <taxon>Bacillota</taxon>
        <taxon>Clostridia</taxon>
        <taxon>Eubacteriales</taxon>
        <taxon>Clostridiaceae</taxon>
        <taxon>Clostridium</taxon>
    </lineage>
</organism>
<dbReference type="AlphaFoldDB" id="A0A964RNB8"/>
<protein>
    <submittedName>
        <fullName evidence="2">Uncharacterized protein</fullName>
    </submittedName>
</protein>
<keyword evidence="1" id="KW-1133">Transmembrane helix</keyword>
<keyword evidence="1" id="KW-0472">Membrane</keyword>
<dbReference type="RefSeq" id="WP_160359722.1">
    <property type="nucleotide sequence ID" value="NZ_WSRQ01000023.1"/>
</dbReference>
<accession>A0A964RNB8</accession>
<feature type="transmembrane region" description="Helical" evidence="1">
    <location>
        <begin position="12"/>
        <end position="31"/>
    </location>
</feature>
<sequence length="131" mass="15139">MGYIKSIFKFYSIKYFLQSYAVSIFLCFLYFNGRSGRGVLVSVENLPELLFLIFSTLLYPFGKATYLYLKDLFTPEGTVYIGYVVVVFIAKFIMAMILYGLAIPLGIVNILIIVLKYRKAKEVNDSIDWYE</sequence>
<reference evidence="2" key="1">
    <citation type="submission" date="2019-12" db="EMBL/GenBank/DDBJ databases">
        <title>Microbes associate with the intestines of laboratory mice.</title>
        <authorList>
            <person name="Navarre W."/>
            <person name="Wong E."/>
        </authorList>
    </citation>
    <scope>NUCLEOTIDE SEQUENCE</scope>
    <source>
        <strain evidence="2">NM79_F5</strain>
    </source>
</reference>
<feature type="transmembrane region" description="Helical" evidence="1">
    <location>
        <begin position="38"/>
        <end position="61"/>
    </location>
</feature>
<keyword evidence="1" id="KW-0812">Transmembrane</keyword>
<evidence type="ECO:0000313" key="3">
    <source>
        <dbReference type="Proteomes" id="UP000656077"/>
    </source>
</evidence>
<dbReference type="EMBL" id="WSRQ01000023">
    <property type="protein sequence ID" value="MVX64891.1"/>
    <property type="molecule type" value="Genomic_DNA"/>
</dbReference>
<evidence type="ECO:0000256" key="1">
    <source>
        <dbReference type="SAM" id="Phobius"/>
    </source>
</evidence>
<feature type="transmembrane region" description="Helical" evidence="1">
    <location>
        <begin position="81"/>
        <end position="114"/>
    </location>
</feature>
<dbReference type="Proteomes" id="UP000656077">
    <property type="component" value="Unassembled WGS sequence"/>
</dbReference>
<evidence type="ECO:0000313" key="2">
    <source>
        <dbReference type="EMBL" id="MVX64891.1"/>
    </source>
</evidence>